<sequence length="786" mass="81926">MSLTSALNSAVSGLNTAQARIAVTSSNISNVNTIGYSRKISQQETITLNGTGAGSTVSSISRNIDEGLMKTLRAEMADAGRTEVRLNFYQSLQQMFGSPESNSAISQRISELANAMDQVATSPEQNAPKIEVVEAAEQVVKSFATMSDRLQSLRAEADDQIGADVRRANQLLSEIGQLNSSIVQLKNLGQPTADLLDKRDNALTELSKIMNINSFTRGDGSIVVMTGTGNRVLLDRNVEQLTFNETSSFSAGYGGDGLSLNGEDITDELKSGTLRALFDMRDTELPEMQDQINELAQNLRNELNAIHNKGTAFPPPANLSGTRLVNLGDTISAAGPSNTVRIAALNADGSLAAGASYLDLDLAGLTPPTVNEIINQINSAPGLAGRVQARLEPSPSGKLIIEGIGENKVAINEMDSAIDVNGIETRGFSHYFGLNDFFASDETGATLYSSPVSNPDAALSVSGTLTINGVNVPYTTSDSMADLAATINAIPGLSATVMEDGSRGRLKITSDSGANISYSDTGSLVSKLGLSENSPSTALGLTVNSSISDDPGRIIRGTMNASSYASSTGQATGTDAITGLTGGDLVLRGEFGSTTAVTLTYPAGASLDDIANLINNNATLTAANVTAEVRFDSGVGGYVLMINDSNKDSLGLEDAGGGNLITAINLDITTGLSSGDNSAALAMADLFDSDGIDFDAAGGLPNQKTSFTGYAAYLISTNSAKASTAKSQADFSATQTADLNNRLQNIAGVNLDEEMSDLIILQRAYSASAKVFTTVDELFDSLMNVI</sequence>
<dbReference type="InterPro" id="IPR019776">
    <property type="entry name" value="Flagellar_basal_body_rod_CS"/>
</dbReference>
<dbReference type="Proteomes" id="UP000252266">
    <property type="component" value="Unassembled WGS sequence"/>
</dbReference>
<dbReference type="PRINTS" id="PR01005">
    <property type="entry name" value="FLGHOOKAP1"/>
</dbReference>
<feature type="domain" description="HAMP" evidence="7">
    <location>
        <begin position="103"/>
        <end position="155"/>
    </location>
</feature>
<gene>
    <name evidence="8" type="ORF">TH44_17225</name>
</gene>
<dbReference type="Pfam" id="PF00460">
    <property type="entry name" value="Flg_bb_rod"/>
    <property type="match status" value="1"/>
</dbReference>
<comment type="subcellular location">
    <subcellularLocation>
        <location evidence="1">Bacterial flagellum basal body</location>
    </subcellularLocation>
    <subcellularLocation>
        <location evidence="2">Secreted</location>
    </subcellularLocation>
</comment>
<evidence type="ECO:0000256" key="3">
    <source>
        <dbReference type="ARBA" id="ARBA00009677"/>
    </source>
</evidence>
<dbReference type="InterPro" id="IPR001444">
    <property type="entry name" value="Flag_bb_rod_N"/>
</dbReference>
<comment type="caution">
    <text evidence="8">The sequence shown here is derived from an EMBL/GenBank/DDBJ whole genome shotgun (WGS) entry which is preliminary data.</text>
</comment>
<dbReference type="InterPro" id="IPR003660">
    <property type="entry name" value="HAMP_dom"/>
</dbReference>
<dbReference type="SUPFAM" id="SSF64518">
    <property type="entry name" value="Phase 1 flagellin"/>
    <property type="match status" value="1"/>
</dbReference>
<dbReference type="GO" id="GO:0044780">
    <property type="term" value="P:bacterial-type flagellum assembly"/>
    <property type="evidence" value="ECO:0007669"/>
    <property type="project" value="InterPro"/>
</dbReference>
<dbReference type="PROSITE" id="PS50885">
    <property type="entry name" value="HAMP"/>
    <property type="match status" value="1"/>
</dbReference>
<dbReference type="GO" id="GO:0005198">
    <property type="term" value="F:structural molecule activity"/>
    <property type="evidence" value="ECO:0007669"/>
    <property type="project" value="InterPro"/>
</dbReference>
<name>A0A367X588_9PROT</name>
<reference evidence="8 9" key="1">
    <citation type="submission" date="2014-07" db="EMBL/GenBank/DDBJ databases">
        <title>Draft genome sequence of Thalassospira xiamenensis IB13.</title>
        <authorList>
            <person name="Lai Q."/>
            <person name="Shao Z."/>
        </authorList>
    </citation>
    <scope>NUCLEOTIDE SEQUENCE [LARGE SCALE GENOMIC DNA]</scope>
    <source>
        <strain evidence="8 9">IB13</strain>
    </source>
</reference>
<dbReference type="GO" id="GO:0009425">
    <property type="term" value="C:bacterial-type flagellum basal body"/>
    <property type="evidence" value="ECO:0007669"/>
    <property type="project" value="UniProtKB-SubCell"/>
</dbReference>
<evidence type="ECO:0000313" key="8">
    <source>
        <dbReference type="EMBL" id="RCK48250.1"/>
    </source>
</evidence>
<dbReference type="InterPro" id="IPR010930">
    <property type="entry name" value="Flg_bb/hook_C_dom"/>
</dbReference>
<dbReference type="GO" id="GO:0016020">
    <property type="term" value="C:membrane"/>
    <property type="evidence" value="ECO:0007669"/>
    <property type="project" value="InterPro"/>
</dbReference>
<evidence type="ECO:0000259" key="7">
    <source>
        <dbReference type="PROSITE" id="PS50885"/>
    </source>
</evidence>
<dbReference type="InterPro" id="IPR053927">
    <property type="entry name" value="FlgK_helical"/>
</dbReference>
<keyword evidence="5" id="KW-0964">Secreted</keyword>
<dbReference type="GO" id="GO:0007165">
    <property type="term" value="P:signal transduction"/>
    <property type="evidence" value="ECO:0007669"/>
    <property type="project" value="InterPro"/>
</dbReference>
<dbReference type="GO" id="GO:0009424">
    <property type="term" value="C:bacterial-type flagellum hook"/>
    <property type="evidence" value="ECO:0007669"/>
    <property type="project" value="InterPro"/>
</dbReference>
<evidence type="ECO:0000256" key="6">
    <source>
        <dbReference type="ARBA" id="ARBA00023143"/>
    </source>
</evidence>
<dbReference type="Pfam" id="PF06429">
    <property type="entry name" value="Flg_bbr_C"/>
    <property type="match status" value="1"/>
</dbReference>
<dbReference type="Pfam" id="PF22638">
    <property type="entry name" value="FlgK_D1"/>
    <property type="match status" value="1"/>
</dbReference>
<evidence type="ECO:0000256" key="4">
    <source>
        <dbReference type="ARBA" id="ARBA00016244"/>
    </source>
</evidence>
<evidence type="ECO:0000313" key="9">
    <source>
        <dbReference type="Proteomes" id="UP000252266"/>
    </source>
</evidence>
<dbReference type="Pfam" id="PF07196">
    <property type="entry name" value="Flagellin_IN"/>
    <property type="match status" value="1"/>
</dbReference>
<dbReference type="PROSITE" id="PS00588">
    <property type="entry name" value="FLAGELLA_BB_ROD"/>
    <property type="match status" value="1"/>
</dbReference>
<protein>
    <recommendedName>
        <fullName evidence="4">Flagellar hook-associated protein 1</fullName>
    </recommendedName>
</protein>
<evidence type="ECO:0000256" key="5">
    <source>
        <dbReference type="ARBA" id="ARBA00022525"/>
    </source>
</evidence>
<dbReference type="PANTHER" id="PTHR30033">
    <property type="entry name" value="FLAGELLAR HOOK-ASSOCIATED PROTEIN 1"/>
    <property type="match status" value="1"/>
</dbReference>
<dbReference type="AlphaFoldDB" id="A0A367X588"/>
<dbReference type="InterPro" id="IPR010810">
    <property type="entry name" value="Flagellin_hook_IN_motif"/>
</dbReference>
<dbReference type="NCBIfam" id="TIGR02492">
    <property type="entry name" value="flgK_ends"/>
    <property type="match status" value="1"/>
</dbReference>
<organism evidence="8 9">
    <name type="scientific">Thalassospira xiamenensis</name>
    <dbReference type="NCBI Taxonomy" id="220697"/>
    <lineage>
        <taxon>Bacteria</taxon>
        <taxon>Pseudomonadati</taxon>
        <taxon>Pseudomonadota</taxon>
        <taxon>Alphaproteobacteria</taxon>
        <taxon>Rhodospirillales</taxon>
        <taxon>Thalassospiraceae</taxon>
        <taxon>Thalassospira</taxon>
    </lineage>
</organism>
<dbReference type="InterPro" id="IPR002371">
    <property type="entry name" value="FlgK"/>
</dbReference>
<dbReference type="GO" id="GO:0005576">
    <property type="term" value="C:extracellular region"/>
    <property type="evidence" value="ECO:0007669"/>
    <property type="project" value="UniProtKB-SubCell"/>
</dbReference>
<dbReference type="EMBL" id="JPWJ01000009">
    <property type="protein sequence ID" value="RCK48250.1"/>
    <property type="molecule type" value="Genomic_DNA"/>
</dbReference>
<dbReference type="RefSeq" id="WP_062961033.1">
    <property type="nucleotide sequence ID" value="NZ_JALLPZ010000001.1"/>
</dbReference>
<keyword evidence="6" id="KW-0975">Bacterial flagellum</keyword>
<evidence type="ECO:0000256" key="2">
    <source>
        <dbReference type="ARBA" id="ARBA00004613"/>
    </source>
</evidence>
<comment type="similarity">
    <text evidence="3">Belongs to the flagella basal body rod proteins family.</text>
</comment>
<proteinExistence type="inferred from homology"/>
<dbReference type="PANTHER" id="PTHR30033:SF1">
    <property type="entry name" value="FLAGELLAR HOOK-ASSOCIATED PROTEIN 1"/>
    <property type="match status" value="1"/>
</dbReference>
<accession>A0A367X588</accession>
<evidence type="ECO:0000256" key="1">
    <source>
        <dbReference type="ARBA" id="ARBA00004117"/>
    </source>
</evidence>